<keyword evidence="6 8" id="KW-0472">Membrane</keyword>
<feature type="domain" description="Threonine/Serine exporter ThrE" evidence="9">
    <location>
        <begin position="7"/>
        <end position="131"/>
    </location>
</feature>
<protein>
    <submittedName>
        <fullName evidence="11">Threonine/serine exporter</fullName>
    </submittedName>
</protein>
<sequence>MDILINFILGSLSAIGFSIITNAPRRAAGIIGLTGGLSWTTFYILKNYSHMHLLIANFCGAVVISALAYYFSRKFHLPENIISIPCLVNLVPGGNAYRTMLYMVQGKYIASLNQGIQTFLIASFLAIGLFATPYMLTLIKQGISLRKRKIRS</sequence>
<dbReference type="GO" id="GO:0015744">
    <property type="term" value="P:succinate transport"/>
    <property type="evidence" value="ECO:0007669"/>
    <property type="project" value="TreeGrafter"/>
</dbReference>
<reference evidence="10" key="2">
    <citation type="submission" date="2019-05" db="EMBL/GenBank/DDBJ databases">
        <authorList>
            <person name="Schuster J.A."/>
            <person name="Ehrmann M.A."/>
        </authorList>
    </citation>
    <scope>NUCLEOTIDE SEQUENCE</scope>
    <source>
        <strain evidence="10">TMW 1.2098</strain>
    </source>
</reference>
<reference evidence="12 13" key="1">
    <citation type="journal article" date="2019" name="Syst. Appl. Microbiol.">
        <title>Polyphasic characterization of two novel Lactobacillus spp. isolated from blown salami packages: Description of Lactobacillus halodurans sp. nov. and Lactobacillus salsicarnum sp. nov.</title>
        <authorList>
            <person name="Schuster J.A."/>
            <person name="Klingl A."/>
            <person name="Vogel R.F."/>
            <person name="Ehrmann M.A."/>
        </authorList>
    </citation>
    <scope>NUCLEOTIDE SEQUENCE [LARGE SCALE GENOMIC DNA]</scope>
    <source>
        <strain evidence="10 13">TMW 1.2098</strain>
        <strain evidence="11 12">TMW 1.2118</strain>
    </source>
</reference>
<dbReference type="PANTHER" id="PTHR34390">
    <property type="entry name" value="UPF0442 PROTEIN YJJB-RELATED"/>
    <property type="match status" value="1"/>
</dbReference>
<dbReference type="EMBL" id="VDFN01000004">
    <property type="protein sequence ID" value="MQS45005.1"/>
    <property type="molecule type" value="Genomic_DNA"/>
</dbReference>
<dbReference type="AlphaFoldDB" id="A0A5P0ZJE3"/>
<evidence type="ECO:0000313" key="11">
    <source>
        <dbReference type="EMBL" id="MQS53194.1"/>
    </source>
</evidence>
<evidence type="ECO:0000256" key="8">
    <source>
        <dbReference type="SAM" id="Phobius"/>
    </source>
</evidence>
<proteinExistence type="inferred from homology"/>
<comment type="subcellular location">
    <subcellularLocation>
        <location evidence="1">Cell membrane</location>
        <topology evidence="1">Multi-pass membrane protein</topology>
    </subcellularLocation>
</comment>
<feature type="transmembrane region" description="Helical" evidence="8">
    <location>
        <begin position="84"/>
        <end position="104"/>
    </location>
</feature>
<comment type="similarity">
    <text evidence="7">Belongs to the ThrE exporter (TC 2.A.79) family.</text>
</comment>
<dbReference type="InterPro" id="IPR024528">
    <property type="entry name" value="ThrE_2"/>
</dbReference>
<keyword evidence="5 8" id="KW-1133">Transmembrane helix</keyword>
<evidence type="ECO:0000313" key="13">
    <source>
        <dbReference type="Proteomes" id="UP000436655"/>
    </source>
</evidence>
<dbReference type="InterPro" id="IPR050539">
    <property type="entry name" value="ThrE_Dicarb/AminoAcid_Exp"/>
</dbReference>
<evidence type="ECO:0000256" key="7">
    <source>
        <dbReference type="ARBA" id="ARBA00034125"/>
    </source>
</evidence>
<keyword evidence="2" id="KW-1003">Cell membrane</keyword>
<name>A0A5P0ZJE3_9LACO</name>
<feature type="transmembrane region" description="Helical" evidence="8">
    <location>
        <begin position="51"/>
        <end position="72"/>
    </location>
</feature>
<comment type="caution">
    <text evidence="11">The sequence shown here is derived from an EMBL/GenBank/DDBJ whole genome shotgun (WGS) entry which is preliminary data.</text>
</comment>
<dbReference type="Proteomes" id="UP000380386">
    <property type="component" value="Unassembled WGS sequence"/>
</dbReference>
<dbReference type="PANTHER" id="PTHR34390:SF1">
    <property type="entry name" value="SUCCINATE TRANSPORTER SUBUNIT YJJB-RELATED"/>
    <property type="match status" value="1"/>
</dbReference>
<evidence type="ECO:0000259" key="9">
    <source>
        <dbReference type="Pfam" id="PF12821"/>
    </source>
</evidence>
<evidence type="ECO:0000256" key="1">
    <source>
        <dbReference type="ARBA" id="ARBA00004651"/>
    </source>
</evidence>
<evidence type="ECO:0000313" key="12">
    <source>
        <dbReference type="Proteomes" id="UP000380386"/>
    </source>
</evidence>
<dbReference type="GO" id="GO:0005886">
    <property type="term" value="C:plasma membrane"/>
    <property type="evidence" value="ECO:0007669"/>
    <property type="project" value="UniProtKB-SubCell"/>
</dbReference>
<keyword evidence="3" id="KW-0997">Cell inner membrane</keyword>
<dbReference type="EMBL" id="VDFM01000013">
    <property type="protein sequence ID" value="MQS53194.1"/>
    <property type="molecule type" value="Genomic_DNA"/>
</dbReference>
<evidence type="ECO:0000256" key="6">
    <source>
        <dbReference type="ARBA" id="ARBA00023136"/>
    </source>
</evidence>
<keyword evidence="4 8" id="KW-0812">Transmembrane</keyword>
<dbReference type="Pfam" id="PF12821">
    <property type="entry name" value="ThrE_2"/>
    <property type="match status" value="1"/>
</dbReference>
<organism evidence="11 12">
    <name type="scientific">Companilactobacillus mishanensis</name>
    <dbReference type="NCBI Taxonomy" id="2486008"/>
    <lineage>
        <taxon>Bacteria</taxon>
        <taxon>Bacillati</taxon>
        <taxon>Bacillota</taxon>
        <taxon>Bacilli</taxon>
        <taxon>Lactobacillales</taxon>
        <taxon>Lactobacillaceae</taxon>
        <taxon>Companilactobacillus</taxon>
    </lineage>
</organism>
<feature type="transmembrane region" description="Helical" evidence="8">
    <location>
        <begin position="116"/>
        <end position="139"/>
    </location>
</feature>
<gene>
    <name evidence="11" type="ORF">FHL02_09185</name>
    <name evidence="10" type="ORF">FHL03_05850</name>
</gene>
<dbReference type="RefSeq" id="WP_125704562.1">
    <property type="nucleotide sequence ID" value="NZ_JBHTOO010000004.1"/>
</dbReference>
<keyword evidence="13" id="KW-1185">Reference proteome</keyword>
<feature type="transmembrane region" description="Helical" evidence="8">
    <location>
        <begin position="27"/>
        <end position="45"/>
    </location>
</feature>
<evidence type="ECO:0000313" key="10">
    <source>
        <dbReference type="EMBL" id="MQS45005.1"/>
    </source>
</evidence>
<evidence type="ECO:0000256" key="4">
    <source>
        <dbReference type="ARBA" id="ARBA00022692"/>
    </source>
</evidence>
<evidence type="ECO:0000256" key="5">
    <source>
        <dbReference type="ARBA" id="ARBA00022989"/>
    </source>
</evidence>
<evidence type="ECO:0000256" key="3">
    <source>
        <dbReference type="ARBA" id="ARBA00022519"/>
    </source>
</evidence>
<evidence type="ECO:0000256" key="2">
    <source>
        <dbReference type="ARBA" id="ARBA00022475"/>
    </source>
</evidence>
<dbReference type="OrthoDB" id="9810047at2"/>
<accession>A0A5P0ZJE3</accession>
<dbReference type="Proteomes" id="UP000436655">
    <property type="component" value="Unassembled WGS sequence"/>
</dbReference>